<feature type="compositionally biased region" description="Low complexity" evidence="1">
    <location>
        <begin position="164"/>
        <end position="174"/>
    </location>
</feature>
<evidence type="ECO:0000256" key="1">
    <source>
        <dbReference type="SAM" id="MobiDB-lite"/>
    </source>
</evidence>
<proteinExistence type="predicted"/>
<comment type="caution">
    <text evidence="2">The sequence shown here is derived from an EMBL/GenBank/DDBJ whole genome shotgun (WGS) entry which is preliminary data.</text>
</comment>
<name>A0ABS1BB16_9MICO</name>
<evidence type="ECO:0000313" key="3">
    <source>
        <dbReference type="Proteomes" id="UP000612352"/>
    </source>
</evidence>
<reference evidence="2 3" key="1">
    <citation type="submission" date="2020-12" db="EMBL/GenBank/DDBJ databases">
        <title>Brachybacterium sp. MASK1Z-5, whole genome shotgun sequence.</title>
        <authorList>
            <person name="Tuo L."/>
        </authorList>
    </citation>
    <scope>NUCLEOTIDE SEQUENCE [LARGE SCALE GENOMIC DNA]</scope>
    <source>
        <strain evidence="2 3">MASK1Z-5</strain>
    </source>
</reference>
<dbReference type="Gene3D" id="3.40.50.1820">
    <property type="entry name" value="alpha/beta hydrolase"/>
    <property type="match status" value="1"/>
</dbReference>
<dbReference type="Pfam" id="PF00756">
    <property type="entry name" value="Esterase"/>
    <property type="match status" value="1"/>
</dbReference>
<feature type="region of interest" description="Disordered" evidence="1">
    <location>
        <begin position="212"/>
        <end position="241"/>
    </location>
</feature>
<sequence length="439" mass="46005">MTAQEPTRRRPGAAGATGAAGAAQRPDLAALLSGPRWEPLPRPTDAPVQRVRVVRAEQHPSTSAPVGASVEVLAREEDRAIIRLRHHAPGASAVAAQINGWWNPDPPDGLDLVAQGDGWFTGVLSVPGDLCATIAFLEHHDDDGDGGAPADPPWWSDGLKGKRPAAPARPQARPGGSLVLDLVRDRVIASHAPSSVPVHELATAAGEPRTRWCAIDGTRGSSGTSEDGGDRAGTGDDALPPSDLPLLVVTDGEAHVDRLDTPGALAEAVRAGDLPPLLAVFLDAWPDRARDLGVPGGQAAWIADTLVPRLRPTPDPRRTVVTGSSFGGLTSLFTLARAPHRIGAAIAQSVSLWRYPHLALAAPLRAALRSEAPGSVRIRLHAGHFEGTMGEAARELADAVSDGTGATIPVRMHRGGHDWAWWQLAMVEELSALLAPDRA</sequence>
<dbReference type="InterPro" id="IPR050583">
    <property type="entry name" value="Mycobacterial_A85_antigen"/>
</dbReference>
<dbReference type="SUPFAM" id="SSF53474">
    <property type="entry name" value="alpha/beta-Hydrolases"/>
    <property type="match status" value="1"/>
</dbReference>
<evidence type="ECO:0000313" key="2">
    <source>
        <dbReference type="EMBL" id="MBK0331850.1"/>
    </source>
</evidence>
<dbReference type="InterPro" id="IPR029058">
    <property type="entry name" value="AB_hydrolase_fold"/>
</dbReference>
<feature type="compositionally biased region" description="Low complexity" evidence="1">
    <location>
        <begin position="12"/>
        <end position="23"/>
    </location>
</feature>
<dbReference type="InterPro" id="IPR000801">
    <property type="entry name" value="Esterase-like"/>
</dbReference>
<organism evidence="2 3">
    <name type="scientific">Brachybacterium halotolerans</name>
    <dbReference type="NCBI Taxonomy" id="2795215"/>
    <lineage>
        <taxon>Bacteria</taxon>
        <taxon>Bacillati</taxon>
        <taxon>Actinomycetota</taxon>
        <taxon>Actinomycetes</taxon>
        <taxon>Micrococcales</taxon>
        <taxon>Dermabacteraceae</taxon>
        <taxon>Brachybacterium</taxon>
    </lineage>
</organism>
<dbReference type="RefSeq" id="WP_200502558.1">
    <property type="nucleotide sequence ID" value="NZ_JAEDAJ010000005.1"/>
</dbReference>
<accession>A0ABS1BB16</accession>
<gene>
    <name evidence="2" type="ORF">I8D64_10580</name>
</gene>
<dbReference type="EMBL" id="JAEDAJ010000005">
    <property type="protein sequence ID" value="MBK0331850.1"/>
    <property type="molecule type" value="Genomic_DNA"/>
</dbReference>
<dbReference type="Proteomes" id="UP000612352">
    <property type="component" value="Unassembled WGS sequence"/>
</dbReference>
<feature type="region of interest" description="Disordered" evidence="1">
    <location>
        <begin position="143"/>
        <end position="176"/>
    </location>
</feature>
<dbReference type="PANTHER" id="PTHR48098">
    <property type="entry name" value="ENTEROCHELIN ESTERASE-RELATED"/>
    <property type="match status" value="1"/>
</dbReference>
<dbReference type="PANTHER" id="PTHR48098:SF3">
    <property type="entry name" value="IRON(III) ENTEROBACTIN ESTERASE"/>
    <property type="match status" value="1"/>
</dbReference>
<keyword evidence="3" id="KW-1185">Reference proteome</keyword>
<feature type="region of interest" description="Disordered" evidence="1">
    <location>
        <begin position="1"/>
        <end position="48"/>
    </location>
</feature>
<protein>
    <submittedName>
        <fullName evidence="2">Esterase family protein</fullName>
    </submittedName>
</protein>